<evidence type="ECO:0008006" key="5">
    <source>
        <dbReference type="Google" id="ProtNLM"/>
    </source>
</evidence>
<dbReference type="AlphaFoldDB" id="A0A223ARG0"/>
<proteinExistence type="predicted"/>
<feature type="chain" id="PRO_5039684724" description="PsbP C-terminal domain-containing protein" evidence="2">
    <location>
        <begin position="24"/>
        <end position="197"/>
    </location>
</feature>
<accession>A0A223ARG0</accession>
<organism evidence="3 4">
    <name type="scientific">Mogibacterium pumilum</name>
    <dbReference type="NCBI Taxonomy" id="86332"/>
    <lineage>
        <taxon>Bacteria</taxon>
        <taxon>Bacillati</taxon>
        <taxon>Bacillota</taxon>
        <taxon>Clostridia</taxon>
        <taxon>Peptostreptococcales</taxon>
        <taxon>Anaerovoracaceae</taxon>
        <taxon>Mogibacterium</taxon>
    </lineage>
</organism>
<name>A0A223ARG0_9FIRM</name>
<evidence type="ECO:0000313" key="4">
    <source>
        <dbReference type="Proteomes" id="UP000214689"/>
    </source>
</evidence>
<reference evidence="4" key="1">
    <citation type="submission" date="2016-05" db="EMBL/GenBank/DDBJ databases">
        <authorList>
            <person name="Holder M.E."/>
            <person name="Ajami N.J."/>
            <person name="Petrosino J.F."/>
        </authorList>
    </citation>
    <scope>NUCLEOTIDE SEQUENCE [LARGE SCALE GENOMIC DNA]</scope>
    <source>
        <strain evidence="4">ATCC 700696</strain>
    </source>
</reference>
<dbReference type="RefSeq" id="WP_094233791.1">
    <property type="nucleotide sequence ID" value="NZ_CP016199.1"/>
</dbReference>
<feature type="signal peptide" evidence="2">
    <location>
        <begin position="1"/>
        <end position="23"/>
    </location>
</feature>
<feature type="compositionally biased region" description="Basic and acidic residues" evidence="1">
    <location>
        <begin position="29"/>
        <end position="44"/>
    </location>
</feature>
<feature type="region of interest" description="Disordered" evidence="1">
    <location>
        <begin position="27"/>
        <end position="47"/>
    </location>
</feature>
<protein>
    <recommendedName>
        <fullName evidence="5">PsbP C-terminal domain-containing protein</fullName>
    </recommendedName>
</protein>
<keyword evidence="4" id="KW-1185">Reference proteome</keyword>
<dbReference type="Gene3D" id="3.40.1000.10">
    <property type="entry name" value="Mog1/PsbP, alpha/beta/alpha sandwich"/>
    <property type="match status" value="1"/>
</dbReference>
<dbReference type="EMBL" id="CP016199">
    <property type="protein sequence ID" value="ASS37568.1"/>
    <property type="molecule type" value="Genomic_DNA"/>
</dbReference>
<sequence length="197" mass="21845">MKRNAKKIAVIALMAMLVMTFSAGCGSKKTGDSSKNHVTQDTEKKLKHGTKAGETFKLKKGSFVIPKGWKLHKGDSTDEKPFFVPENYSDGGNPDNISVQYDTNPYSKDDVDSFSHAILVQLSEQLSGYNASEVHASGFTSKQGYPVLKYTFTVEGDSIVQYYIIGDHGHIFIYESNYSGNNESFKASQSIIDSFKW</sequence>
<evidence type="ECO:0000313" key="3">
    <source>
        <dbReference type="EMBL" id="ASS37568.1"/>
    </source>
</evidence>
<evidence type="ECO:0000256" key="2">
    <source>
        <dbReference type="SAM" id="SignalP"/>
    </source>
</evidence>
<dbReference type="OrthoDB" id="2086944at2"/>
<keyword evidence="2" id="KW-0732">Signal</keyword>
<gene>
    <name evidence="3" type="ORF">AXF17_03245</name>
</gene>
<evidence type="ECO:0000256" key="1">
    <source>
        <dbReference type="SAM" id="MobiDB-lite"/>
    </source>
</evidence>
<dbReference type="PROSITE" id="PS51257">
    <property type="entry name" value="PROKAR_LIPOPROTEIN"/>
    <property type="match status" value="1"/>
</dbReference>
<dbReference type="Proteomes" id="UP000214689">
    <property type="component" value="Chromosome"/>
</dbReference>